<protein>
    <submittedName>
        <fullName evidence="1">Uncharacterized protein</fullName>
    </submittedName>
</protein>
<dbReference type="EMBL" id="GU474850">
    <property type="protein sequence ID" value="ADI16939.1"/>
    <property type="molecule type" value="Genomic_DNA"/>
</dbReference>
<name>E0XR98_9BACT</name>
<dbReference type="AlphaFoldDB" id="E0XR98"/>
<organism evidence="1">
    <name type="scientific">uncultured Fidelibacterota bacterium HF0010_18O13</name>
    <dbReference type="NCBI Taxonomy" id="710789"/>
    <lineage>
        <taxon>Bacteria</taxon>
        <taxon>Pseudomonadati</taxon>
        <taxon>Fidelibacterota</taxon>
        <taxon>environmental samples</taxon>
    </lineage>
</organism>
<sequence>MLYSGNLGFSVTQNFTVFIATHASILTSISSSCPHGSTFNG</sequence>
<proteinExistence type="predicted"/>
<reference evidence="1" key="1">
    <citation type="journal article" date="2011" name="Environ. Microbiol.">
        <title>Time-series analyses of Monterey Bay coastal microbial picoplankton using a 'genome proxy' microarray.</title>
        <authorList>
            <person name="Rich V.I."/>
            <person name="Pham V.D."/>
            <person name="Eppley J."/>
            <person name="Shi Y."/>
            <person name="DeLong E.F."/>
        </authorList>
    </citation>
    <scope>NUCLEOTIDE SEQUENCE</scope>
</reference>
<accession>E0XR98</accession>
<evidence type="ECO:0000313" key="1">
    <source>
        <dbReference type="EMBL" id="ADI16939.1"/>
    </source>
</evidence>